<dbReference type="InterPro" id="IPR000719">
    <property type="entry name" value="Prot_kinase_dom"/>
</dbReference>
<evidence type="ECO:0000259" key="2">
    <source>
        <dbReference type="PROSITE" id="PS50011"/>
    </source>
</evidence>
<dbReference type="InterPro" id="IPR011009">
    <property type="entry name" value="Kinase-like_dom_sf"/>
</dbReference>
<dbReference type="PANTHER" id="PTHR48011">
    <property type="entry name" value="CCR4-NOT TRANSCRIPTIONAL COMPLEX SUBUNIT CAF120-RELATED"/>
    <property type="match status" value="1"/>
</dbReference>
<dbReference type="GO" id="GO:0007165">
    <property type="term" value="P:signal transduction"/>
    <property type="evidence" value="ECO:0007669"/>
    <property type="project" value="TreeGrafter"/>
</dbReference>
<proteinExistence type="predicted"/>
<dbReference type="PANTHER" id="PTHR48011:SF7">
    <property type="entry name" value="F10K1.14 PROTEIN"/>
    <property type="match status" value="1"/>
</dbReference>
<comment type="caution">
    <text evidence="3">The sequence shown here is derived from an EMBL/GenBank/DDBJ whole genome shotgun (WGS) entry which is preliminary data.</text>
</comment>
<dbReference type="SUPFAM" id="SSF56112">
    <property type="entry name" value="Protein kinase-like (PK-like)"/>
    <property type="match status" value="1"/>
</dbReference>
<dbReference type="PROSITE" id="PS50011">
    <property type="entry name" value="PROTEIN_KINASE_DOM"/>
    <property type="match status" value="1"/>
</dbReference>
<feature type="domain" description="Protein kinase" evidence="2">
    <location>
        <begin position="1"/>
        <end position="94"/>
    </location>
</feature>
<evidence type="ECO:0000256" key="1">
    <source>
        <dbReference type="SAM" id="MobiDB-lite"/>
    </source>
</evidence>
<dbReference type="InterPro" id="IPR052751">
    <property type="entry name" value="Plant_MAPKKK"/>
</dbReference>
<feature type="compositionally biased region" description="Low complexity" evidence="1">
    <location>
        <begin position="116"/>
        <end position="131"/>
    </location>
</feature>
<keyword evidence="4" id="KW-1185">Reference proteome</keyword>
<reference evidence="3" key="1">
    <citation type="submission" date="2023-07" db="EMBL/GenBank/DDBJ databases">
        <title>A chromosome-level genome assembly of Lolium multiflorum.</title>
        <authorList>
            <person name="Chen Y."/>
            <person name="Copetti D."/>
            <person name="Kolliker R."/>
            <person name="Studer B."/>
        </authorList>
    </citation>
    <scope>NUCLEOTIDE SEQUENCE</scope>
    <source>
        <strain evidence="3">02402/16</strain>
        <tissue evidence="3">Leaf</tissue>
    </source>
</reference>
<dbReference type="EMBL" id="JAUUTY010000005">
    <property type="protein sequence ID" value="KAK1632417.1"/>
    <property type="molecule type" value="Genomic_DNA"/>
</dbReference>
<organism evidence="3 4">
    <name type="scientific">Lolium multiflorum</name>
    <name type="common">Italian ryegrass</name>
    <name type="synonym">Lolium perenne subsp. multiflorum</name>
    <dbReference type="NCBI Taxonomy" id="4521"/>
    <lineage>
        <taxon>Eukaryota</taxon>
        <taxon>Viridiplantae</taxon>
        <taxon>Streptophyta</taxon>
        <taxon>Embryophyta</taxon>
        <taxon>Tracheophyta</taxon>
        <taxon>Spermatophyta</taxon>
        <taxon>Magnoliopsida</taxon>
        <taxon>Liliopsida</taxon>
        <taxon>Poales</taxon>
        <taxon>Poaceae</taxon>
        <taxon>BOP clade</taxon>
        <taxon>Pooideae</taxon>
        <taxon>Poodae</taxon>
        <taxon>Poeae</taxon>
        <taxon>Poeae Chloroplast Group 2 (Poeae type)</taxon>
        <taxon>Loliodinae</taxon>
        <taxon>Loliinae</taxon>
        <taxon>Lolium</taxon>
    </lineage>
</organism>
<accession>A0AAD8W2H9</accession>
<dbReference type="GO" id="GO:0004672">
    <property type="term" value="F:protein kinase activity"/>
    <property type="evidence" value="ECO:0007669"/>
    <property type="project" value="InterPro"/>
</dbReference>
<feature type="region of interest" description="Disordered" evidence="1">
    <location>
        <begin position="116"/>
        <end position="160"/>
    </location>
</feature>
<dbReference type="GO" id="GO:0005524">
    <property type="term" value="F:ATP binding"/>
    <property type="evidence" value="ECO:0007669"/>
    <property type="project" value="InterPro"/>
</dbReference>
<dbReference type="Gene3D" id="1.10.510.10">
    <property type="entry name" value="Transferase(Phosphotransferase) domain 1"/>
    <property type="match status" value="1"/>
</dbReference>
<dbReference type="Proteomes" id="UP001231189">
    <property type="component" value="Unassembled WGS sequence"/>
</dbReference>
<evidence type="ECO:0000313" key="3">
    <source>
        <dbReference type="EMBL" id="KAK1632417.1"/>
    </source>
</evidence>
<sequence>MALEVARGGAPTPSSDIWSLGCTAVELLSGKRPWSELSGALEVGKLLLRIGFGEKQPELPAHLSDPCRDFVVRCLRRDAGERWTCEQLLCHPFLVAEAHDDDDAGEPSPRAVLDWSAASDSDSDASSSCSEADMDEGVEARRDAASHATGRSRQRAREDVRSPRPFAWLLEL</sequence>
<dbReference type="AlphaFoldDB" id="A0AAD8W2H9"/>
<protein>
    <recommendedName>
        <fullName evidence="2">Protein kinase domain-containing protein</fullName>
    </recommendedName>
</protein>
<dbReference type="Pfam" id="PF00069">
    <property type="entry name" value="Pkinase"/>
    <property type="match status" value="1"/>
</dbReference>
<name>A0AAD8W2H9_LOLMU</name>
<gene>
    <name evidence="3" type="ORF">QYE76_006732</name>
</gene>
<evidence type="ECO:0000313" key="4">
    <source>
        <dbReference type="Proteomes" id="UP001231189"/>
    </source>
</evidence>